<dbReference type="InterPro" id="IPR018490">
    <property type="entry name" value="cNMP-bd_dom_sf"/>
</dbReference>
<reference evidence="2 3" key="1">
    <citation type="journal article" date="2015" name="Genome Announc.">
        <title>Expanding the biotechnology potential of lactobacilli through comparative genomics of 213 strains and associated genera.</title>
        <authorList>
            <person name="Sun Z."/>
            <person name="Harris H.M."/>
            <person name="McCann A."/>
            <person name="Guo C."/>
            <person name="Argimon S."/>
            <person name="Zhang W."/>
            <person name="Yang X."/>
            <person name="Jeffery I.B."/>
            <person name="Cooney J.C."/>
            <person name="Kagawa T.F."/>
            <person name="Liu W."/>
            <person name="Song Y."/>
            <person name="Salvetti E."/>
            <person name="Wrobel A."/>
            <person name="Rasinkangas P."/>
            <person name="Parkhill J."/>
            <person name="Rea M.C."/>
            <person name="O'Sullivan O."/>
            <person name="Ritari J."/>
            <person name="Douillard F.P."/>
            <person name="Paul Ross R."/>
            <person name="Yang R."/>
            <person name="Briner A.E."/>
            <person name="Felis G.E."/>
            <person name="de Vos W.M."/>
            <person name="Barrangou R."/>
            <person name="Klaenhammer T.R."/>
            <person name="Caufield P.W."/>
            <person name="Cui Y."/>
            <person name="Zhang H."/>
            <person name="O'Toole P.W."/>
        </authorList>
    </citation>
    <scope>NUCLEOTIDE SEQUENCE [LARGE SCALE GENOMIC DNA]</scope>
    <source>
        <strain evidence="2 3">DSM 19909</strain>
    </source>
</reference>
<dbReference type="Gene3D" id="2.60.120.10">
    <property type="entry name" value="Jelly Rolls"/>
    <property type="match status" value="1"/>
</dbReference>
<accession>A0A0R1LSJ6</accession>
<keyword evidence="3" id="KW-1185">Reference proteome</keyword>
<dbReference type="InterPro" id="IPR014710">
    <property type="entry name" value="RmlC-like_jellyroll"/>
</dbReference>
<dbReference type="PATRIC" id="fig|1423776.4.peg.359"/>
<organism evidence="2 3">
    <name type="scientific">Secundilactobacillus odoratitofui DSM 19909 = JCM 15043</name>
    <dbReference type="NCBI Taxonomy" id="1423776"/>
    <lineage>
        <taxon>Bacteria</taxon>
        <taxon>Bacillati</taxon>
        <taxon>Bacillota</taxon>
        <taxon>Bacilli</taxon>
        <taxon>Lactobacillales</taxon>
        <taxon>Lactobacillaceae</taxon>
        <taxon>Secundilactobacillus</taxon>
    </lineage>
</organism>
<dbReference type="SMART" id="SM00100">
    <property type="entry name" value="cNMP"/>
    <property type="match status" value="1"/>
</dbReference>
<dbReference type="Pfam" id="PF00027">
    <property type="entry name" value="cNMP_binding"/>
    <property type="match status" value="1"/>
</dbReference>
<dbReference type="AlphaFoldDB" id="A0A0R1LSJ6"/>
<evidence type="ECO:0000259" key="1">
    <source>
        <dbReference type="PROSITE" id="PS50042"/>
    </source>
</evidence>
<feature type="domain" description="Cyclic nucleotide-binding" evidence="1">
    <location>
        <begin position="25"/>
        <end position="111"/>
    </location>
</feature>
<dbReference type="Proteomes" id="UP000051160">
    <property type="component" value="Unassembled WGS sequence"/>
</dbReference>
<dbReference type="EMBL" id="AZEE01000027">
    <property type="protein sequence ID" value="KRK98623.1"/>
    <property type="molecule type" value="Genomic_DNA"/>
</dbReference>
<dbReference type="RefSeq" id="WP_054699345.1">
    <property type="nucleotide sequence ID" value="NZ_AZEE01000027.1"/>
</dbReference>
<dbReference type="InterPro" id="IPR000595">
    <property type="entry name" value="cNMP-bd_dom"/>
</dbReference>
<sequence>MKLPQLIGSKFPELADHWDECQQLLTPLSVPAHTQLLMEGDVSQTIYIVVKGALRLWQAGDRQEITFQFFFENEIVSSFESFYLAQPSDCSLETLEDSQLLKLSKTDFETLCQRYPSLEQSMSRWISQRFITYRSRMLRQLQNTPIERYQALLEDEPELIDRVPLNELASYIGITPVSLSRIRKRLS</sequence>
<evidence type="ECO:0000313" key="3">
    <source>
        <dbReference type="Proteomes" id="UP000051160"/>
    </source>
</evidence>
<dbReference type="STRING" id="1423776.FD04_GL000357"/>
<evidence type="ECO:0000313" key="2">
    <source>
        <dbReference type="EMBL" id="KRK98623.1"/>
    </source>
</evidence>
<dbReference type="CDD" id="cd00038">
    <property type="entry name" value="CAP_ED"/>
    <property type="match status" value="1"/>
</dbReference>
<name>A0A0R1LSJ6_9LACO</name>
<dbReference type="SUPFAM" id="SSF51206">
    <property type="entry name" value="cAMP-binding domain-like"/>
    <property type="match status" value="1"/>
</dbReference>
<gene>
    <name evidence="2" type="ORF">FD04_GL000357</name>
</gene>
<comment type="caution">
    <text evidence="2">The sequence shown here is derived from an EMBL/GenBank/DDBJ whole genome shotgun (WGS) entry which is preliminary data.</text>
</comment>
<proteinExistence type="predicted"/>
<dbReference type="OrthoDB" id="9798104at2"/>
<protein>
    <recommendedName>
        <fullName evidence="1">Cyclic nucleotide-binding domain-containing protein</fullName>
    </recommendedName>
</protein>
<dbReference type="PROSITE" id="PS50042">
    <property type="entry name" value="CNMP_BINDING_3"/>
    <property type="match status" value="1"/>
</dbReference>